<evidence type="ECO:0000256" key="6">
    <source>
        <dbReference type="SAM" id="MobiDB-lite"/>
    </source>
</evidence>
<feature type="region of interest" description="Disordered" evidence="6">
    <location>
        <begin position="40"/>
        <end position="131"/>
    </location>
</feature>
<evidence type="ECO:0000256" key="4">
    <source>
        <dbReference type="ARBA" id="ARBA00022691"/>
    </source>
</evidence>
<keyword evidence="3 5" id="KW-0808">Transferase</keyword>
<dbReference type="PANTHER" id="PTHR10629:SF52">
    <property type="entry name" value="DNA (CYTOSINE-5)-METHYLTRANSFERASE 1"/>
    <property type="match status" value="1"/>
</dbReference>
<gene>
    <name evidence="7" type="ORF">DSL72_000271</name>
</gene>
<dbReference type="GO" id="GO:0005634">
    <property type="term" value="C:nucleus"/>
    <property type="evidence" value="ECO:0007669"/>
    <property type="project" value="TreeGrafter"/>
</dbReference>
<dbReference type="SUPFAM" id="SSF53335">
    <property type="entry name" value="S-adenosyl-L-methionine-dependent methyltransferases"/>
    <property type="match status" value="1"/>
</dbReference>
<dbReference type="Gene3D" id="3.90.120.10">
    <property type="entry name" value="DNA Methylase, subunit A, domain 2"/>
    <property type="match status" value="1"/>
</dbReference>
<name>A0A8A3NYU6_9HELO</name>
<feature type="compositionally biased region" description="Basic and acidic residues" evidence="6">
    <location>
        <begin position="112"/>
        <end position="124"/>
    </location>
</feature>
<dbReference type="OrthoDB" id="414133at2759"/>
<dbReference type="Pfam" id="PF00145">
    <property type="entry name" value="DNA_methylase"/>
    <property type="match status" value="2"/>
</dbReference>
<proteinExistence type="inferred from homology"/>
<protein>
    <recommendedName>
        <fullName evidence="1">DNA (cytosine-5-)-methyltransferase</fullName>
        <ecNumber evidence="1">2.1.1.37</ecNumber>
    </recommendedName>
</protein>
<dbReference type="EC" id="2.1.1.37" evidence="1"/>
<dbReference type="GO" id="GO:0032259">
    <property type="term" value="P:methylation"/>
    <property type="evidence" value="ECO:0007669"/>
    <property type="project" value="UniProtKB-KW"/>
</dbReference>
<evidence type="ECO:0000256" key="5">
    <source>
        <dbReference type="PROSITE-ProRule" id="PRU01016"/>
    </source>
</evidence>
<comment type="similarity">
    <text evidence="5">Belongs to the class I-like SAM-binding methyltransferase superfamily. C5-methyltransferase family.</text>
</comment>
<feature type="compositionally biased region" description="Polar residues" evidence="6">
    <location>
        <begin position="82"/>
        <end position="92"/>
    </location>
</feature>
<evidence type="ECO:0000256" key="1">
    <source>
        <dbReference type="ARBA" id="ARBA00011975"/>
    </source>
</evidence>
<dbReference type="PROSITE" id="PS51679">
    <property type="entry name" value="SAM_MT_C5"/>
    <property type="match status" value="1"/>
</dbReference>
<feature type="active site" evidence="5">
    <location>
        <position position="558"/>
    </location>
</feature>
<dbReference type="InterPro" id="IPR050390">
    <property type="entry name" value="C5-Methyltransferase"/>
</dbReference>
<dbReference type="InterPro" id="IPR001525">
    <property type="entry name" value="C5_MeTfrase"/>
</dbReference>
<feature type="region of interest" description="Disordered" evidence="6">
    <location>
        <begin position="169"/>
        <end position="194"/>
    </location>
</feature>
<reference evidence="7" key="1">
    <citation type="submission" date="2020-10" db="EMBL/GenBank/DDBJ databases">
        <title>Genome Sequence of Monilinia vaccinii-corymbosi Sheds Light on Mummy Berry Disease Infection of Blueberry and Mating Type.</title>
        <authorList>
            <person name="Yow A.G."/>
            <person name="Zhang Y."/>
            <person name="Bansal K."/>
            <person name="Eacker S.M."/>
            <person name="Sullivan S."/>
            <person name="Liachko I."/>
            <person name="Cubeta M.A."/>
            <person name="Rollins J.A."/>
            <person name="Ashrafi H."/>
        </authorList>
    </citation>
    <scope>NUCLEOTIDE SEQUENCE</scope>
    <source>
        <strain evidence="7">RL-1</strain>
    </source>
</reference>
<evidence type="ECO:0000313" key="8">
    <source>
        <dbReference type="Proteomes" id="UP000672032"/>
    </source>
</evidence>
<sequence>MVNNALGYTMESLRESVDDSAVDVDFGVDNVSSRYASGMRMRSASPAVSEASSCTLGGDDPEVESNSNGESTSSTALHTLAYPSSLSGSPATPATPAQKRCREDDISSELSLTDRETFNKETSNKRRTGASLAAFRSTNANCSVTRPQTIPQSATLNNDPLNSLRAHQSTPWGNSPTLPIRLSTPHPTINPLRETSLPVRPKETIDVDNEEDSPVFKLPDGAVLIDLEDYEGEARLEEEIFGIGPQIASQSSLQRAPLAKRNPEILPPNVEVESTTWNSSLLRPGKTVELVNGTFLKIKAIVKNLTSDDVSVRGWKLVRVREFVLGGMVQKKRNELAFIHEIDRDDGRDVWEQSVDTARLEDVVRIRRLICTNRPFPECRYSKEDIPSEFSSKGEKDQMKYITDEMVLVVRWAFIARYADAEARVRKGPLVDRPKESVILRSLKKEECTKGEFVEPNIQKLLWRGETVLGGSGGDPSNNRSKYTYGDGYCGAGGMTVGAAAAGLNVKWGFDFNSHAGLTWQKNFPLAQFHLLPVNEFVDLPDPHRDLWVDILHLSPPCQVFSPIHTVPGQHDEMNYASLFGVGVAIKKARPRIVTLEQTFGILHPKNKNAFNGLISCFTDLGFDVSWQVVKFQGYGSPSRRTRLIILAACPGEDLPHMPHYTHTDPLLSRAPHGQTPYRTPNQALSAIPRHAPNHNPQQRLLHRAAHVPWDGSVICGCIMTGGGIGLGLPNGSRGMTNRELAALQTFPLTHVFHGQEIRKQVGNAVPPAFGKVLLGSVRRQLERRDGWVRGRGFVIRLDEE</sequence>
<dbReference type="GO" id="GO:0003886">
    <property type="term" value="F:DNA (cytosine-5-)-methyltransferase activity"/>
    <property type="evidence" value="ECO:0007669"/>
    <property type="project" value="UniProtKB-EC"/>
</dbReference>
<accession>A0A8A3NYU6</accession>
<organism evidence="7 8">
    <name type="scientific">Monilinia vaccinii-corymbosi</name>
    <dbReference type="NCBI Taxonomy" id="61207"/>
    <lineage>
        <taxon>Eukaryota</taxon>
        <taxon>Fungi</taxon>
        <taxon>Dikarya</taxon>
        <taxon>Ascomycota</taxon>
        <taxon>Pezizomycotina</taxon>
        <taxon>Leotiomycetes</taxon>
        <taxon>Helotiales</taxon>
        <taxon>Sclerotiniaceae</taxon>
        <taxon>Monilinia</taxon>
    </lineage>
</organism>
<dbReference type="InterPro" id="IPR029063">
    <property type="entry name" value="SAM-dependent_MTases_sf"/>
</dbReference>
<dbReference type="GO" id="GO:0044027">
    <property type="term" value="P:negative regulation of gene expression via chromosomal CpG island methylation"/>
    <property type="evidence" value="ECO:0007669"/>
    <property type="project" value="TreeGrafter"/>
</dbReference>
<dbReference type="Gene3D" id="3.40.50.150">
    <property type="entry name" value="Vaccinia Virus protein VP39"/>
    <property type="match status" value="1"/>
</dbReference>
<dbReference type="AlphaFoldDB" id="A0A8A3NYU6"/>
<dbReference type="PANTHER" id="PTHR10629">
    <property type="entry name" value="CYTOSINE-SPECIFIC METHYLTRANSFERASE"/>
    <property type="match status" value="1"/>
</dbReference>
<evidence type="ECO:0000256" key="2">
    <source>
        <dbReference type="ARBA" id="ARBA00022603"/>
    </source>
</evidence>
<dbReference type="Proteomes" id="UP000672032">
    <property type="component" value="Chromosome 2"/>
</dbReference>
<keyword evidence="4 5" id="KW-0949">S-adenosyl-L-methionine</keyword>
<evidence type="ECO:0000313" key="7">
    <source>
        <dbReference type="EMBL" id="QSZ30713.1"/>
    </source>
</evidence>
<dbReference type="EMBL" id="CP063406">
    <property type="protein sequence ID" value="QSZ30713.1"/>
    <property type="molecule type" value="Genomic_DNA"/>
</dbReference>
<evidence type="ECO:0000256" key="3">
    <source>
        <dbReference type="ARBA" id="ARBA00022679"/>
    </source>
</evidence>
<dbReference type="GO" id="GO:0003677">
    <property type="term" value="F:DNA binding"/>
    <property type="evidence" value="ECO:0007669"/>
    <property type="project" value="TreeGrafter"/>
</dbReference>
<keyword evidence="8" id="KW-1185">Reference proteome</keyword>
<keyword evidence="2 5" id="KW-0489">Methyltransferase</keyword>
<feature type="compositionally biased region" description="Low complexity" evidence="6">
    <location>
        <begin position="64"/>
        <end position="75"/>
    </location>
</feature>